<protein>
    <submittedName>
        <fullName evidence="1">Uncharacterized protein</fullName>
    </submittedName>
</protein>
<keyword evidence="2" id="KW-1185">Reference proteome</keyword>
<evidence type="ECO:0000313" key="2">
    <source>
        <dbReference type="Proteomes" id="UP000242818"/>
    </source>
</evidence>
<dbReference type="STRING" id="1335309.GA0116948_11170"/>
<dbReference type="EMBL" id="FMAR01000011">
    <property type="protein sequence ID" value="SCC50180.1"/>
    <property type="molecule type" value="Genomic_DNA"/>
</dbReference>
<accession>A0A1C4F2K9</accession>
<sequence>MQELIDKIKAEAGITEEQAHKALGTVKEYVKSKLPAGIAGTVESWFSNFGQKVAEKKDDAADYLEQAKDKAEDWAHDLKDKVSGLFNNGEEEKK</sequence>
<name>A0A1C4F2K9_9BACT</name>
<dbReference type="OrthoDB" id="1454374at2"/>
<gene>
    <name evidence="1" type="ORF">GA0116948_11170</name>
</gene>
<dbReference type="RefSeq" id="WP_089713676.1">
    <property type="nucleotide sequence ID" value="NZ_FMAR01000011.1"/>
</dbReference>
<dbReference type="Gene3D" id="6.10.140.1430">
    <property type="match status" value="1"/>
</dbReference>
<dbReference type="Proteomes" id="UP000242818">
    <property type="component" value="Unassembled WGS sequence"/>
</dbReference>
<evidence type="ECO:0000313" key="1">
    <source>
        <dbReference type="EMBL" id="SCC50180.1"/>
    </source>
</evidence>
<proteinExistence type="predicted"/>
<dbReference type="AlphaFoldDB" id="A0A1C4F2K9"/>
<reference evidence="1 2" key="1">
    <citation type="submission" date="2016-08" db="EMBL/GenBank/DDBJ databases">
        <authorList>
            <person name="Seilhamer J.J."/>
        </authorList>
    </citation>
    <scope>NUCLEOTIDE SEQUENCE [LARGE SCALE GENOMIC DNA]</scope>
    <source>
        <strain evidence="1 2">A37T2</strain>
    </source>
</reference>
<organism evidence="1 2">
    <name type="scientific">Chitinophaga costaii</name>
    <dbReference type="NCBI Taxonomy" id="1335309"/>
    <lineage>
        <taxon>Bacteria</taxon>
        <taxon>Pseudomonadati</taxon>
        <taxon>Bacteroidota</taxon>
        <taxon>Chitinophagia</taxon>
        <taxon>Chitinophagales</taxon>
        <taxon>Chitinophagaceae</taxon>
        <taxon>Chitinophaga</taxon>
    </lineage>
</organism>